<evidence type="ECO:0000256" key="3">
    <source>
        <dbReference type="ARBA" id="ARBA00022679"/>
    </source>
</evidence>
<comment type="catalytic activity">
    <reaction evidence="6">
        <text>[molybdopterin-synthase sulfur-carrier protein]-C-terminal Gly-Gly + ATP + H(+) = [molybdopterin-synthase sulfur-carrier protein]-C-terminal Gly-Gly-AMP + diphosphate</text>
        <dbReference type="Rhea" id="RHEA:43616"/>
        <dbReference type="Rhea" id="RHEA-COMP:12159"/>
        <dbReference type="Rhea" id="RHEA-COMP:12202"/>
        <dbReference type="ChEBI" id="CHEBI:15378"/>
        <dbReference type="ChEBI" id="CHEBI:30616"/>
        <dbReference type="ChEBI" id="CHEBI:33019"/>
        <dbReference type="ChEBI" id="CHEBI:90618"/>
        <dbReference type="ChEBI" id="CHEBI:90778"/>
        <dbReference type="EC" id="2.7.7.80"/>
    </reaction>
</comment>
<evidence type="ECO:0000313" key="16">
    <source>
        <dbReference type="Proteomes" id="UP000626148"/>
    </source>
</evidence>
<name>A0A918KJ17_9GAMM</name>
<comment type="function">
    <text evidence="7">Catalyzes the adenylation by ATP of the carboxyl group of the C-terminal glycine of sulfur carrier protein MoaD.</text>
</comment>
<evidence type="ECO:0000256" key="11">
    <source>
        <dbReference type="ARBA" id="ARBA00075110"/>
    </source>
</evidence>
<dbReference type="EC" id="2.7.7.80" evidence="9"/>
<evidence type="ECO:0000313" key="15">
    <source>
        <dbReference type="EMBL" id="GGX62995.1"/>
    </source>
</evidence>
<evidence type="ECO:0000256" key="7">
    <source>
        <dbReference type="ARBA" id="ARBA00055169"/>
    </source>
</evidence>
<keyword evidence="15" id="KW-0548">Nucleotidyltransferase</keyword>
<dbReference type="InterPro" id="IPR035985">
    <property type="entry name" value="Ubiquitin-activating_enz"/>
</dbReference>
<dbReference type="GO" id="GO:0061605">
    <property type="term" value="F:molybdopterin-synthase adenylyltransferase activity"/>
    <property type="evidence" value="ECO:0007669"/>
    <property type="project" value="UniProtKB-EC"/>
</dbReference>
<evidence type="ECO:0000256" key="12">
    <source>
        <dbReference type="ARBA" id="ARBA00075328"/>
    </source>
</evidence>
<dbReference type="GO" id="GO:0005829">
    <property type="term" value="C:cytosol"/>
    <property type="evidence" value="ECO:0007669"/>
    <property type="project" value="TreeGrafter"/>
</dbReference>
<keyword evidence="3" id="KW-0808">Transferase</keyword>
<keyword evidence="4" id="KW-0547">Nucleotide-binding</keyword>
<comment type="subunit">
    <text evidence="8">Homodimer. Forms a stable heterotetrameric complex of 2 MoeB and 2 MoaD during adenylation of MoaD.</text>
</comment>
<evidence type="ECO:0000256" key="2">
    <source>
        <dbReference type="ARBA" id="ARBA00009919"/>
    </source>
</evidence>
<comment type="caution">
    <text evidence="15">The sequence shown here is derived from an EMBL/GenBank/DDBJ whole genome shotgun (WGS) entry which is preliminary data.</text>
</comment>
<sequence length="254" mass="27436">MPTYPDLTDDQLLRYSRHILLPQLDVAGQQRILNSTILVLGAGGLGSPILMYLAAAGVGEIRLADGDQVDETNLQRQIVHRLSSVGNPKTRSAKATLADLNPDCRVVEIDSDLDEAGIREWARGCDAVIIGTDNFASRYAANRVCLDLRIPLISGAAIGLAGQVSVFDFRRDDSPCFACLYPDGRDEQLSCATAGVLGPVVGMIGTVQATETLKVLAGFGEPLVGKLLTLDAFDLNWQRFTFKRDERCTVCGIK</sequence>
<evidence type="ECO:0000256" key="9">
    <source>
        <dbReference type="ARBA" id="ARBA00066884"/>
    </source>
</evidence>
<dbReference type="GO" id="GO:0004792">
    <property type="term" value="F:thiosulfate-cyanide sulfurtransferase activity"/>
    <property type="evidence" value="ECO:0007669"/>
    <property type="project" value="TreeGrafter"/>
</dbReference>
<dbReference type="CDD" id="cd00757">
    <property type="entry name" value="ThiF_MoeB_HesA_family"/>
    <property type="match status" value="1"/>
</dbReference>
<evidence type="ECO:0000256" key="6">
    <source>
        <dbReference type="ARBA" id="ARBA00052218"/>
    </source>
</evidence>
<accession>A0A918KJ17</accession>
<dbReference type="Pfam" id="PF00899">
    <property type="entry name" value="ThiF"/>
    <property type="match status" value="1"/>
</dbReference>
<reference evidence="15" key="2">
    <citation type="submission" date="2020-09" db="EMBL/GenBank/DDBJ databases">
        <authorList>
            <person name="Sun Q."/>
            <person name="Kim S."/>
        </authorList>
    </citation>
    <scope>NUCLEOTIDE SEQUENCE</scope>
    <source>
        <strain evidence="15">KCTC 22169</strain>
    </source>
</reference>
<evidence type="ECO:0000256" key="4">
    <source>
        <dbReference type="ARBA" id="ARBA00022741"/>
    </source>
</evidence>
<comment type="similarity">
    <text evidence="2">Belongs to the HesA/MoeB/ThiF family.</text>
</comment>
<dbReference type="InterPro" id="IPR000594">
    <property type="entry name" value="ThiF_NAD_FAD-bd"/>
</dbReference>
<dbReference type="PANTHER" id="PTHR10953:SF102">
    <property type="entry name" value="ADENYLYLTRANSFERASE AND SULFURTRANSFERASE MOCS3"/>
    <property type="match status" value="1"/>
</dbReference>
<evidence type="ECO:0000256" key="10">
    <source>
        <dbReference type="ARBA" id="ARBA00073635"/>
    </source>
</evidence>
<proteinExistence type="inferred from homology"/>
<gene>
    <name evidence="15" type="primary">moeB</name>
    <name evidence="15" type="ORF">GCM10007392_33620</name>
</gene>
<dbReference type="GO" id="GO:0008641">
    <property type="term" value="F:ubiquitin-like modifier activating enzyme activity"/>
    <property type="evidence" value="ECO:0007669"/>
    <property type="project" value="InterPro"/>
</dbReference>
<dbReference type="Gene3D" id="3.40.50.720">
    <property type="entry name" value="NAD(P)-binding Rossmann-like Domain"/>
    <property type="match status" value="1"/>
</dbReference>
<keyword evidence="5" id="KW-0067">ATP-binding</keyword>
<dbReference type="EMBL" id="BMXR01000008">
    <property type="protein sequence ID" value="GGX62995.1"/>
    <property type="molecule type" value="Genomic_DNA"/>
</dbReference>
<feature type="domain" description="THIF-type NAD/FAD binding fold" evidence="14">
    <location>
        <begin position="15"/>
        <end position="249"/>
    </location>
</feature>
<organism evidence="15 16">
    <name type="scientific">Saccharospirillum salsuginis</name>
    <dbReference type="NCBI Taxonomy" id="418750"/>
    <lineage>
        <taxon>Bacteria</taxon>
        <taxon>Pseudomonadati</taxon>
        <taxon>Pseudomonadota</taxon>
        <taxon>Gammaproteobacteria</taxon>
        <taxon>Oceanospirillales</taxon>
        <taxon>Saccharospirillaceae</taxon>
        <taxon>Saccharospirillum</taxon>
    </lineage>
</organism>
<evidence type="ECO:0000256" key="13">
    <source>
        <dbReference type="ARBA" id="ARBA00078531"/>
    </source>
</evidence>
<reference evidence="15" key="1">
    <citation type="journal article" date="2014" name="Int. J. Syst. Evol. Microbiol.">
        <title>Complete genome sequence of Corynebacterium casei LMG S-19264T (=DSM 44701T), isolated from a smear-ripened cheese.</title>
        <authorList>
            <consortium name="US DOE Joint Genome Institute (JGI-PGF)"/>
            <person name="Walter F."/>
            <person name="Albersmeier A."/>
            <person name="Kalinowski J."/>
            <person name="Ruckert C."/>
        </authorList>
    </citation>
    <scope>NUCLEOTIDE SEQUENCE</scope>
    <source>
        <strain evidence="15">KCTC 22169</strain>
    </source>
</reference>
<keyword evidence="16" id="KW-1185">Reference proteome</keyword>
<evidence type="ECO:0000259" key="14">
    <source>
        <dbReference type="Pfam" id="PF00899"/>
    </source>
</evidence>
<protein>
    <recommendedName>
        <fullName evidence="10">Molybdopterin-synthase adenylyltransferase</fullName>
        <ecNumber evidence="9">2.7.7.80</ecNumber>
    </recommendedName>
    <alternativeName>
        <fullName evidence="13">MoaD protein adenylase</fullName>
    </alternativeName>
    <alternativeName>
        <fullName evidence="11">Molybdopterin-converting factor subunit 1 adenylase</fullName>
    </alternativeName>
    <alternativeName>
        <fullName evidence="12">Sulfur carrier protein MoaD adenylyltransferase</fullName>
    </alternativeName>
</protein>
<evidence type="ECO:0000256" key="8">
    <source>
        <dbReference type="ARBA" id="ARBA00063809"/>
    </source>
</evidence>
<dbReference type="GO" id="GO:0005524">
    <property type="term" value="F:ATP binding"/>
    <property type="evidence" value="ECO:0007669"/>
    <property type="project" value="UniProtKB-KW"/>
</dbReference>
<dbReference type="AlphaFoldDB" id="A0A918KJ17"/>
<dbReference type="Proteomes" id="UP000626148">
    <property type="component" value="Unassembled WGS sequence"/>
</dbReference>
<dbReference type="RefSeq" id="WP_229805402.1">
    <property type="nucleotide sequence ID" value="NZ_BMXR01000008.1"/>
</dbReference>
<dbReference type="GO" id="GO:0008146">
    <property type="term" value="F:sulfotransferase activity"/>
    <property type="evidence" value="ECO:0007669"/>
    <property type="project" value="TreeGrafter"/>
</dbReference>
<evidence type="ECO:0000256" key="1">
    <source>
        <dbReference type="ARBA" id="ARBA00005046"/>
    </source>
</evidence>
<comment type="pathway">
    <text evidence="1">Cofactor biosynthesis; molybdopterin biosynthesis.</text>
</comment>
<dbReference type="SUPFAM" id="SSF69572">
    <property type="entry name" value="Activating enzymes of the ubiquitin-like proteins"/>
    <property type="match status" value="1"/>
</dbReference>
<dbReference type="FunFam" id="3.40.50.720:FF:000033">
    <property type="entry name" value="Adenylyltransferase and sulfurtransferase MOCS3"/>
    <property type="match status" value="1"/>
</dbReference>
<dbReference type="PANTHER" id="PTHR10953">
    <property type="entry name" value="UBIQUITIN-ACTIVATING ENZYME E1"/>
    <property type="match status" value="1"/>
</dbReference>
<dbReference type="InterPro" id="IPR045886">
    <property type="entry name" value="ThiF/MoeB/HesA"/>
</dbReference>
<evidence type="ECO:0000256" key="5">
    <source>
        <dbReference type="ARBA" id="ARBA00022840"/>
    </source>
</evidence>
<dbReference type="NCBIfam" id="NF004281">
    <property type="entry name" value="PRK05690.1"/>
    <property type="match status" value="1"/>
</dbReference>